<gene>
    <name evidence="2" type="ORF">ACFSW8_11440</name>
</gene>
<dbReference type="RefSeq" id="WP_377086275.1">
    <property type="nucleotide sequence ID" value="NZ_JBHSJL010000014.1"/>
</dbReference>
<dbReference type="Proteomes" id="UP001597389">
    <property type="component" value="Unassembled WGS sequence"/>
</dbReference>
<evidence type="ECO:0000259" key="1">
    <source>
        <dbReference type="Pfam" id="PF00535"/>
    </source>
</evidence>
<comment type="caution">
    <text evidence="2">The sequence shown here is derived from an EMBL/GenBank/DDBJ whole genome shotgun (WGS) entry which is preliminary data.</text>
</comment>
<dbReference type="Pfam" id="PF00535">
    <property type="entry name" value="Glycos_transf_2"/>
    <property type="match status" value="1"/>
</dbReference>
<evidence type="ECO:0000313" key="3">
    <source>
        <dbReference type="Proteomes" id="UP001597389"/>
    </source>
</evidence>
<proteinExistence type="predicted"/>
<reference evidence="3" key="1">
    <citation type="journal article" date="2019" name="Int. J. Syst. Evol. Microbiol.">
        <title>The Global Catalogue of Microorganisms (GCM) 10K type strain sequencing project: providing services to taxonomists for standard genome sequencing and annotation.</title>
        <authorList>
            <consortium name="The Broad Institute Genomics Platform"/>
            <consortium name="The Broad Institute Genome Sequencing Center for Infectious Disease"/>
            <person name="Wu L."/>
            <person name="Ma J."/>
        </authorList>
    </citation>
    <scope>NUCLEOTIDE SEQUENCE [LARGE SCALE GENOMIC DNA]</scope>
    <source>
        <strain evidence="3">CCUG 57942</strain>
    </source>
</reference>
<dbReference type="Gene3D" id="3.90.550.10">
    <property type="entry name" value="Spore Coat Polysaccharide Biosynthesis Protein SpsA, Chain A"/>
    <property type="match status" value="1"/>
</dbReference>
<name>A0ABW4ZC92_9BACT</name>
<dbReference type="SUPFAM" id="SSF53448">
    <property type="entry name" value="Nucleotide-diphospho-sugar transferases"/>
    <property type="match status" value="1"/>
</dbReference>
<feature type="domain" description="Glycosyltransferase 2-like" evidence="1">
    <location>
        <begin position="5"/>
        <end position="161"/>
    </location>
</feature>
<dbReference type="InterPro" id="IPR029044">
    <property type="entry name" value="Nucleotide-diphossugar_trans"/>
</dbReference>
<accession>A0ABW4ZC92</accession>
<evidence type="ECO:0000313" key="2">
    <source>
        <dbReference type="EMBL" id="MFD2159515.1"/>
    </source>
</evidence>
<keyword evidence="2" id="KW-0328">Glycosyltransferase</keyword>
<keyword evidence="3" id="KW-1185">Reference proteome</keyword>
<organism evidence="2 3">
    <name type="scientific">Rubritalea tangerina</name>
    <dbReference type="NCBI Taxonomy" id="430798"/>
    <lineage>
        <taxon>Bacteria</taxon>
        <taxon>Pseudomonadati</taxon>
        <taxon>Verrucomicrobiota</taxon>
        <taxon>Verrucomicrobiia</taxon>
        <taxon>Verrucomicrobiales</taxon>
        <taxon>Rubritaleaceae</taxon>
        <taxon>Rubritalea</taxon>
    </lineage>
</organism>
<dbReference type="EMBL" id="JBHUJB010000046">
    <property type="protein sequence ID" value="MFD2159515.1"/>
    <property type="molecule type" value="Genomic_DNA"/>
</dbReference>
<keyword evidence="2" id="KW-0808">Transferase</keyword>
<dbReference type="InterPro" id="IPR001173">
    <property type="entry name" value="Glyco_trans_2-like"/>
</dbReference>
<sequence>METVSLVITSCARMDLLEQTLASFHHWNSYPLSQVIVTEDSPYGDKVQKLLDQYDWGCPVKLIANGERIGQLASIDKAYAENSSEYVFHCEDDWEFSRKGFIEDSLEVLKQDREAFCVWIRERSEFPDALFSGERYYDSEGKDVGEFVVKEICSFNPSLRRASDFGKYLPLVQFVDEIEAGVSQVLEDAGMHSILLDASATQHIGWHRRLDAHSQDKAQWIYDWKDRFKRLKSKLYKVLKRGHFKQR</sequence>
<dbReference type="EC" id="2.4.-.-" evidence="2"/>
<protein>
    <submittedName>
        <fullName evidence="2">Glycosyltransferase</fullName>
        <ecNumber evidence="2">2.4.-.-</ecNumber>
    </submittedName>
</protein>
<dbReference type="GO" id="GO:0016757">
    <property type="term" value="F:glycosyltransferase activity"/>
    <property type="evidence" value="ECO:0007669"/>
    <property type="project" value="UniProtKB-KW"/>
</dbReference>